<evidence type="ECO:0000256" key="1">
    <source>
        <dbReference type="SAM" id="MobiDB-lite"/>
    </source>
</evidence>
<evidence type="ECO:0000313" key="3">
    <source>
        <dbReference type="Proteomes" id="UP001262410"/>
    </source>
</evidence>
<reference evidence="2 3" key="1">
    <citation type="submission" date="2023-07" db="EMBL/GenBank/DDBJ databases">
        <title>Sorghum-associated microbial communities from plants grown in Nebraska, USA.</title>
        <authorList>
            <person name="Schachtman D."/>
        </authorList>
    </citation>
    <scope>NUCLEOTIDE SEQUENCE [LARGE SCALE GENOMIC DNA]</scope>
    <source>
        <strain evidence="2 3">584</strain>
    </source>
</reference>
<keyword evidence="3" id="KW-1185">Reference proteome</keyword>
<dbReference type="Proteomes" id="UP001262410">
    <property type="component" value="Unassembled WGS sequence"/>
</dbReference>
<dbReference type="Pfam" id="PF11233">
    <property type="entry name" value="DUF3035"/>
    <property type="match status" value="1"/>
</dbReference>
<comment type="caution">
    <text evidence="2">The sequence shown here is derived from an EMBL/GenBank/DDBJ whole genome shotgun (WGS) entry which is preliminary data.</text>
</comment>
<feature type="region of interest" description="Disordered" evidence="1">
    <location>
        <begin position="72"/>
        <end position="92"/>
    </location>
</feature>
<dbReference type="RefSeq" id="WP_309791326.1">
    <property type="nucleotide sequence ID" value="NZ_JAVDPW010000001.1"/>
</dbReference>
<accession>A0ABU1JFX9</accession>
<protein>
    <recommendedName>
        <fullName evidence="4">DUF3035 domain-containing protein</fullName>
    </recommendedName>
</protein>
<gene>
    <name evidence="2" type="ORF">E9232_000022</name>
</gene>
<evidence type="ECO:0008006" key="4">
    <source>
        <dbReference type="Google" id="ProtNLM"/>
    </source>
</evidence>
<dbReference type="EMBL" id="JAVDPW010000001">
    <property type="protein sequence ID" value="MDR6287523.1"/>
    <property type="molecule type" value="Genomic_DNA"/>
</dbReference>
<evidence type="ECO:0000313" key="2">
    <source>
        <dbReference type="EMBL" id="MDR6287523.1"/>
    </source>
</evidence>
<dbReference type="InterPro" id="IPR021395">
    <property type="entry name" value="DUF3035"/>
</dbReference>
<organism evidence="2 3">
    <name type="scientific">Inquilinus ginsengisoli</name>
    <dbReference type="NCBI Taxonomy" id="363840"/>
    <lineage>
        <taxon>Bacteria</taxon>
        <taxon>Pseudomonadati</taxon>
        <taxon>Pseudomonadota</taxon>
        <taxon>Alphaproteobacteria</taxon>
        <taxon>Rhodospirillales</taxon>
        <taxon>Rhodospirillaceae</taxon>
        <taxon>Inquilinus</taxon>
    </lineage>
</organism>
<sequence length="216" mass="22823">MSGQSRFFQSTCFFQPGRVWGGRLVTLTGLVIATLAVAGCDAGSKTVQEFIGYDKSTPDEFAVMPRAPLAMPSSLTDLPPPTPGIPRPQETQPREQAEAILFGQGRKIPRGDTAGAGAAASASGAAILAKAGPAEPGIRSTVDQETTQIAQDDDRFIDNILFWQSKPLPGTVVDPYKEAARLNAAADTGKPLTSGDTPIIIRRRKGIFEGVTDLVN</sequence>
<name>A0ABU1JFX9_9PROT</name>
<proteinExistence type="predicted"/>